<dbReference type="RefSeq" id="WP_150269205.1">
    <property type="nucleotide sequence ID" value="NZ_CP029194.1"/>
</dbReference>
<evidence type="ECO:0000313" key="8">
    <source>
        <dbReference type="EMBL" id="QES21611.1"/>
    </source>
</evidence>
<dbReference type="Proteomes" id="UP000324106">
    <property type="component" value="Chromosome"/>
</dbReference>
<evidence type="ECO:0000256" key="6">
    <source>
        <dbReference type="SAM" id="SignalP"/>
    </source>
</evidence>
<protein>
    <recommendedName>
        <fullName evidence="7">Peptidase M10 metallopeptidase domain-containing protein</fullName>
    </recommendedName>
</protein>
<keyword evidence="2" id="KW-0479">Metal-binding</keyword>
<dbReference type="OrthoDB" id="7433424at2"/>
<dbReference type="GO" id="GO:0006508">
    <property type="term" value="P:proteolysis"/>
    <property type="evidence" value="ECO:0007669"/>
    <property type="project" value="UniProtKB-KW"/>
</dbReference>
<dbReference type="InterPro" id="IPR001818">
    <property type="entry name" value="Pept_M10_metallopeptidase"/>
</dbReference>
<keyword evidence="1" id="KW-0645">Protease</keyword>
<evidence type="ECO:0000256" key="3">
    <source>
        <dbReference type="ARBA" id="ARBA00022801"/>
    </source>
</evidence>
<dbReference type="InterPro" id="IPR024079">
    <property type="entry name" value="MetalloPept_cat_dom_sf"/>
</dbReference>
<name>A0A5P2AXG6_STRVZ</name>
<reference evidence="8 9" key="1">
    <citation type="submission" date="2018-05" db="EMBL/GenBank/DDBJ databases">
        <title>Streptomyces venezuelae.</title>
        <authorList>
            <person name="Kim W."/>
            <person name="Lee N."/>
            <person name="Cho B.-K."/>
        </authorList>
    </citation>
    <scope>NUCLEOTIDE SEQUENCE [LARGE SCALE GENOMIC DNA]</scope>
    <source>
        <strain evidence="8 9">ATCC 15068</strain>
    </source>
</reference>
<keyword evidence="3" id="KW-0378">Hydrolase</keyword>
<gene>
    <name evidence="8" type="ORF">DEJ46_22965</name>
</gene>
<evidence type="ECO:0000256" key="1">
    <source>
        <dbReference type="ARBA" id="ARBA00022670"/>
    </source>
</evidence>
<feature type="signal peptide" evidence="6">
    <location>
        <begin position="1"/>
        <end position="28"/>
    </location>
</feature>
<dbReference type="Gene3D" id="3.40.390.10">
    <property type="entry name" value="Collagenase (Catalytic Domain)"/>
    <property type="match status" value="1"/>
</dbReference>
<feature type="compositionally biased region" description="Basic and acidic residues" evidence="5">
    <location>
        <begin position="170"/>
        <end position="183"/>
    </location>
</feature>
<keyword evidence="4" id="KW-0862">Zinc</keyword>
<sequence>MTATQAAGSLTAAAVLAAGLLLSPHAAAGAAVDPAPCIRGESETRGDSSVDGKELRWEDDSKYNDPLTWANRVWSLGLVTIAADDAGSVNDLEWRDYSKADGHGGYWQGKPGVDYIYLNAYYLDGRYKDRNSRRHIAVHELGHALGLCHKPDTWASVMWTKVPDNPPTEPTHRDEANYRKLWR</sequence>
<feature type="domain" description="Peptidase M10 metallopeptidase" evidence="7">
    <location>
        <begin position="43"/>
        <end position="174"/>
    </location>
</feature>
<dbReference type="EMBL" id="CP029194">
    <property type="protein sequence ID" value="QES21611.1"/>
    <property type="molecule type" value="Genomic_DNA"/>
</dbReference>
<dbReference type="SUPFAM" id="SSF55486">
    <property type="entry name" value="Metalloproteases ('zincins'), catalytic domain"/>
    <property type="match status" value="1"/>
</dbReference>
<evidence type="ECO:0000313" key="9">
    <source>
        <dbReference type="Proteomes" id="UP000324106"/>
    </source>
</evidence>
<evidence type="ECO:0000259" key="7">
    <source>
        <dbReference type="Pfam" id="PF00413"/>
    </source>
</evidence>
<dbReference type="AlphaFoldDB" id="A0A5P2AXG6"/>
<feature type="region of interest" description="Disordered" evidence="5">
    <location>
        <begin position="164"/>
        <end position="183"/>
    </location>
</feature>
<dbReference type="Pfam" id="PF00413">
    <property type="entry name" value="Peptidase_M10"/>
    <property type="match status" value="1"/>
</dbReference>
<feature type="chain" id="PRO_5038348966" description="Peptidase M10 metallopeptidase domain-containing protein" evidence="6">
    <location>
        <begin position="29"/>
        <end position="183"/>
    </location>
</feature>
<dbReference type="GO" id="GO:0004222">
    <property type="term" value="F:metalloendopeptidase activity"/>
    <property type="evidence" value="ECO:0007669"/>
    <property type="project" value="InterPro"/>
</dbReference>
<evidence type="ECO:0000256" key="5">
    <source>
        <dbReference type="SAM" id="MobiDB-lite"/>
    </source>
</evidence>
<dbReference type="GO" id="GO:0031012">
    <property type="term" value="C:extracellular matrix"/>
    <property type="evidence" value="ECO:0007669"/>
    <property type="project" value="InterPro"/>
</dbReference>
<evidence type="ECO:0000256" key="4">
    <source>
        <dbReference type="ARBA" id="ARBA00022833"/>
    </source>
</evidence>
<dbReference type="GO" id="GO:0008270">
    <property type="term" value="F:zinc ion binding"/>
    <property type="evidence" value="ECO:0007669"/>
    <property type="project" value="InterPro"/>
</dbReference>
<evidence type="ECO:0000256" key="2">
    <source>
        <dbReference type="ARBA" id="ARBA00022723"/>
    </source>
</evidence>
<keyword evidence="6" id="KW-0732">Signal</keyword>
<proteinExistence type="predicted"/>
<organism evidence="8 9">
    <name type="scientific">Streptomyces venezuelae</name>
    <dbReference type="NCBI Taxonomy" id="54571"/>
    <lineage>
        <taxon>Bacteria</taxon>
        <taxon>Bacillati</taxon>
        <taxon>Actinomycetota</taxon>
        <taxon>Actinomycetes</taxon>
        <taxon>Kitasatosporales</taxon>
        <taxon>Streptomycetaceae</taxon>
        <taxon>Streptomyces</taxon>
    </lineage>
</organism>
<accession>A0A5P2AXG6</accession>